<protein>
    <recommendedName>
        <fullName evidence="4">Ig-like domain repeat protein</fullName>
    </recommendedName>
</protein>
<feature type="signal peptide" evidence="1">
    <location>
        <begin position="1"/>
        <end position="28"/>
    </location>
</feature>
<evidence type="ECO:0000256" key="1">
    <source>
        <dbReference type="SAM" id="SignalP"/>
    </source>
</evidence>
<keyword evidence="1" id="KW-0732">Signal</keyword>
<feature type="chain" id="PRO_5038513945" description="Ig-like domain repeat protein" evidence="1">
    <location>
        <begin position="29"/>
        <end position="669"/>
    </location>
</feature>
<proteinExistence type="predicted"/>
<dbReference type="AlphaFoldDB" id="A0A918T6K0"/>
<name>A0A918T6K0_9ACTN</name>
<evidence type="ECO:0008006" key="4">
    <source>
        <dbReference type="Google" id="ProtNLM"/>
    </source>
</evidence>
<dbReference type="Proteomes" id="UP000644020">
    <property type="component" value="Unassembled WGS sequence"/>
</dbReference>
<dbReference type="InterPro" id="IPR015943">
    <property type="entry name" value="WD40/YVTN_repeat-like_dom_sf"/>
</dbReference>
<reference evidence="2" key="1">
    <citation type="journal article" date="2014" name="Int. J. Syst. Evol. Microbiol.">
        <title>Complete genome sequence of Corynebacterium casei LMG S-19264T (=DSM 44701T), isolated from a smear-ripened cheese.</title>
        <authorList>
            <consortium name="US DOE Joint Genome Institute (JGI-PGF)"/>
            <person name="Walter F."/>
            <person name="Albersmeier A."/>
            <person name="Kalinowski J."/>
            <person name="Ruckert C."/>
        </authorList>
    </citation>
    <scope>NUCLEOTIDE SEQUENCE</scope>
    <source>
        <strain evidence="2">JCM 4518</strain>
    </source>
</reference>
<reference evidence="2" key="2">
    <citation type="submission" date="2020-09" db="EMBL/GenBank/DDBJ databases">
        <authorList>
            <person name="Sun Q."/>
            <person name="Ohkuma M."/>
        </authorList>
    </citation>
    <scope>NUCLEOTIDE SEQUENCE</scope>
    <source>
        <strain evidence="2">JCM 4518</strain>
    </source>
</reference>
<dbReference type="SUPFAM" id="SSF75011">
    <property type="entry name" value="3-carboxy-cis,cis-mucoante lactonizing enzyme"/>
    <property type="match status" value="1"/>
</dbReference>
<comment type="caution">
    <text evidence="2">The sequence shown here is derived from an EMBL/GenBank/DDBJ whole genome shotgun (WGS) entry which is preliminary data.</text>
</comment>
<dbReference type="EMBL" id="BMUL01000012">
    <property type="protein sequence ID" value="GHA97258.1"/>
    <property type="molecule type" value="Genomic_DNA"/>
</dbReference>
<keyword evidence="3" id="KW-1185">Reference proteome</keyword>
<accession>A0A918T6K0</accession>
<evidence type="ECO:0000313" key="3">
    <source>
        <dbReference type="Proteomes" id="UP000644020"/>
    </source>
</evidence>
<dbReference type="Gene3D" id="2.130.10.10">
    <property type="entry name" value="YVTN repeat-like/Quinoprotein amine dehydrogenase"/>
    <property type="match status" value="2"/>
</dbReference>
<organism evidence="2 3">
    <name type="scientific">Streptomyces termitum</name>
    <dbReference type="NCBI Taxonomy" id="67368"/>
    <lineage>
        <taxon>Bacteria</taxon>
        <taxon>Bacillati</taxon>
        <taxon>Actinomycetota</taxon>
        <taxon>Actinomycetes</taxon>
        <taxon>Kitasatosporales</taxon>
        <taxon>Streptomycetaceae</taxon>
        <taxon>Streptomyces</taxon>
    </lineage>
</organism>
<evidence type="ECO:0000313" key="2">
    <source>
        <dbReference type="EMBL" id="GHA97258.1"/>
    </source>
</evidence>
<gene>
    <name evidence="2" type="ORF">GCM10010305_46020</name>
</gene>
<sequence length="669" mass="70006">MGGLFIVRKRVLSAATSLAVLFSSAALVAGTAGQAAADSRRNVPVSSVGDMVVDGVHQKIFISDPSQGKIVATDYAGQVLGTFPGLSGVTGLALSADSKSLYAAVPGVDAVVVLDTETGTETARYATGEGTGPKFVAEAGGRIWFGYGTQYDGDIGSVDTSGEAPVVTLEQDAGMDYSGAPRLAVSPTDPNVLAAASSYYHWFRVGAYEVGTGTAVRTARTAENLQGGTTNDLAFTPDGKRIVTAGAGNRHRVWQLSDLTQAGEYASVEHGSAVAIAADGTVAAGSDAPYDPDVFVYRPGDTKPVRQYDFPATGTSSGGDSLAPGALAWESGGSRLFALTTAYGSSQALFHVLDEPVKSAPVVTVKVPASGTLLKALTVSGTIAATLPLPAGTPVTVTRYDAESPRGKALGTKPLGANGAFSFSDVPTAAGNTTYRVAYPGDATHSAATGSAVVKVAALKPALKLNQNGIVVNFKTDTWFMATLGPTYKNRVVEIWADPYGNEPNKLLRRGTVNAQGQLAVRTTLTKDTAVYARFAGDARYASAEVRSTAYTRAGAAAQLSRHYKWTKIGTTPYRTFHQTTDPLISAWHNSYPGRATRLDLQVWYDGAWRDGGSQFFGLAPNGMAYVTVDVDGAAGLRFRIRSSYIDTQSGDYVNTTSYGAWSYFNVTR</sequence>